<dbReference type="GO" id="GO:0005886">
    <property type="term" value="C:plasma membrane"/>
    <property type="evidence" value="ECO:0007669"/>
    <property type="project" value="UniProtKB-SubCell"/>
</dbReference>
<proteinExistence type="predicted"/>
<dbReference type="STRING" id="147645.A6J80_12525"/>
<dbReference type="Proteomes" id="UP000229314">
    <property type="component" value="Chromosome"/>
</dbReference>
<accession>A0A1V0GTE3</accession>
<evidence type="ECO:0000259" key="7">
    <source>
        <dbReference type="Pfam" id="PF09335"/>
    </source>
</evidence>
<reference evidence="8" key="3">
    <citation type="submission" date="2017-12" db="EMBL/GenBank/DDBJ databases">
        <title>FDA dAtabase for Regulatory Grade micrObial Sequences (FDA-ARGOS): Supporting development and validation of Infectious Disease Dx tests.</title>
        <authorList>
            <person name="Campos J."/>
            <person name="Goldberg B."/>
            <person name="Tallon L."/>
            <person name="Sadzewicz L."/>
            <person name="Sengamalay N."/>
            <person name="Ott S."/>
            <person name="Godinez A."/>
            <person name="Nagaraj S."/>
            <person name="Vyas G."/>
            <person name="Aluvathingal J."/>
            <person name="Nadendla S."/>
            <person name="Geyer C."/>
            <person name="Nandy P."/>
            <person name="Hobson J."/>
            <person name="Sichtig H."/>
        </authorList>
    </citation>
    <scope>NUCLEOTIDE SEQUENCE</scope>
    <source>
        <strain evidence="8">FDAARGOS_252</strain>
    </source>
</reference>
<dbReference type="RefSeq" id="WP_028719903.1">
    <property type="nucleotide sequence ID" value="NZ_CAJGAB010000017.1"/>
</dbReference>
<keyword evidence="5 6" id="KW-0472">Membrane</keyword>
<dbReference type="EMBL" id="CP031078">
    <property type="protein sequence ID" value="AYE99888.1"/>
    <property type="molecule type" value="Genomic_DNA"/>
</dbReference>
<evidence type="ECO:0000313" key="9">
    <source>
        <dbReference type="EMBL" id="ATQ55711.1"/>
    </source>
</evidence>
<evidence type="ECO:0000256" key="2">
    <source>
        <dbReference type="ARBA" id="ARBA00022475"/>
    </source>
</evidence>
<dbReference type="InterPro" id="IPR032816">
    <property type="entry name" value="VTT_dom"/>
</dbReference>
<sequence>MFDWVVSTIEGWGYLGVFLLMVAENIFPPIPSEVIMPLAGFLAGRGDLSLALTILVGTLGSVLGTLAWYYLGRAIGEARLKRFAARHGRLLTLAPSDIDNARDWFQRHGAAAVFFGRMIPAIRTLISVPAGLSNMPFWRFLLYTVLGSALWTGVLTVAGLVLHENYALVADYVDPLSKLVIVAVVAIYLWRVIRWKPH</sequence>
<feature type="transmembrane region" description="Helical" evidence="6">
    <location>
        <begin position="50"/>
        <end position="71"/>
    </location>
</feature>
<dbReference type="eggNOG" id="COG0586">
    <property type="taxonomic scope" value="Bacteria"/>
</dbReference>
<keyword evidence="2" id="KW-1003">Cell membrane</keyword>
<feature type="domain" description="VTT" evidence="7">
    <location>
        <begin position="30"/>
        <end position="159"/>
    </location>
</feature>
<feature type="transmembrane region" description="Helical" evidence="6">
    <location>
        <begin position="175"/>
        <end position="193"/>
    </location>
</feature>
<reference evidence="12" key="1">
    <citation type="submission" date="2017-03" db="EMBL/GenBank/DDBJ databases">
        <title>FDA dAtabase for Regulatory Grade micrObial Sequences (FDA-ARGOS): Supporting development and validation of Infectious Disease Dx tests.</title>
        <authorList>
            <person name="Minogue T."/>
            <person name="Wolcott M."/>
            <person name="Wasieloski L."/>
            <person name="Aguilar W."/>
            <person name="Moore D."/>
            <person name="Tallon L."/>
            <person name="Sadzewicz L."/>
            <person name="Sengamalay N."/>
            <person name="Ott S."/>
            <person name="Godinez A."/>
            <person name="Nagaraj S."/>
            <person name="Nadendla S."/>
            <person name="Geyer C."/>
            <person name="Sichtig H."/>
        </authorList>
    </citation>
    <scope>NUCLEOTIDE SEQUENCE [LARGE SCALE GENOMIC DNA]</scope>
    <source>
        <strain evidence="12">FDAARGOS_252</strain>
    </source>
</reference>
<evidence type="ECO:0000256" key="4">
    <source>
        <dbReference type="ARBA" id="ARBA00022989"/>
    </source>
</evidence>
<dbReference type="Proteomes" id="UP000272010">
    <property type="component" value="Chromosome"/>
</dbReference>
<evidence type="ECO:0000313" key="10">
    <source>
        <dbReference type="EMBL" id="AYE99888.1"/>
    </source>
</evidence>
<evidence type="ECO:0000313" key="12">
    <source>
        <dbReference type="Proteomes" id="UP000191257"/>
    </source>
</evidence>
<dbReference type="Pfam" id="PF09335">
    <property type="entry name" value="VTT_dom"/>
    <property type="match status" value="1"/>
</dbReference>
<reference evidence="9 13" key="2">
    <citation type="submission" date="2017-10" db="EMBL/GenBank/DDBJ databases">
        <title>Complete genome sequence of Paracoccus yeei TT13 isolated from human skin.</title>
        <authorList>
            <person name="Lee K."/>
            <person name="Lim J.Y."/>
            <person name="Hwang I."/>
        </authorList>
    </citation>
    <scope>NUCLEOTIDE SEQUENCE [LARGE SCALE GENOMIC DNA]</scope>
    <source>
        <strain evidence="9 13">TT13</strain>
    </source>
</reference>
<evidence type="ECO:0000313" key="15">
    <source>
        <dbReference type="Proteomes" id="UP000324507"/>
    </source>
</evidence>
<evidence type="ECO:0000313" key="8">
    <source>
        <dbReference type="EMBL" id="ARC37092.1"/>
    </source>
</evidence>
<name>A0A1V0GTE3_9RHOB</name>
<protein>
    <submittedName>
        <fullName evidence="8">DedA family protein</fullName>
    </submittedName>
</protein>
<feature type="transmembrane region" description="Helical" evidence="6">
    <location>
        <begin position="140"/>
        <end position="163"/>
    </location>
</feature>
<dbReference type="PANTHER" id="PTHR42709">
    <property type="entry name" value="ALKALINE PHOSPHATASE LIKE PROTEIN"/>
    <property type="match status" value="1"/>
</dbReference>
<dbReference type="EMBL" id="CP044081">
    <property type="protein sequence ID" value="QEU07769.1"/>
    <property type="molecule type" value="Genomic_DNA"/>
</dbReference>
<evidence type="ECO:0000313" key="14">
    <source>
        <dbReference type="Proteomes" id="UP000272010"/>
    </source>
</evidence>
<dbReference type="Proteomes" id="UP000191257">
    <property type="component" value="Chromosome"/>
</dbReference>
<dbReference type="Proteomes" id="UP000324507">
    <property type="component" value="Chromosome"/>
</dbReference>
<dbReference type="EMBL" id="CP020442">
    <property type="protein sequence ID" value="ARC37092.1"/>
    <property type="molecule type" value="Genomic_DNA"/>
</dbReference>
<dbReference type="GeneID" id="78897554"/>
<reference evidence="10" key="4">
    <citation type="journal article" date="2018" name="Front. Microbiol.">
        <title>Genome Structure of the Opportunistic Pathogen Paracoccus yeei (Alphaproteobacteria) and Identification of Putative Virulence Factors.</title>
        <authorList>
            <person name="Lasek R."/>
            <person name="Szuplewska M."/>
            <person name="Mitura M."/>
            <person name="Decewicz P."/>
            <person name="Chmielowska C."/>
            <person name="Pawlot A."/>
            <person name="Sentkowska D."/>
            <person name="Czarnecki J."/>
            <person name="Bartosik D."/>
        </authorList>
    </citation>
    <scope>NUCLEOTIDE SEQUENCE</scope>
    <source>
        <strain evidence="10">CCUG 32053</strain>
    </source>
</reference>
<evidence type="ECO:0000313" key="11">
    <source>
        <dbReference type="EMBL" id="QEU07769.1"/>
    </source>
</evidence>
<evidence type="ECO:0000256" key="3">
    <source>
        <dbReference type="ARBA" id="ARBA00022692"/>
    </source>
</evidence>
<feature type="transmembrane region" description="Helical" evidence="6">
    <location>
        <begin position="12"/>
        <end position="30"/>
    </location>
</feature>
<dbReference type="KEGG" id="pye:A6J80_12525"/>
<keyword evidence="4 6" id="KW-1133">Transmembrane helix</keyword>
<reference evidence="11 15" key="6">
    <citation type="submission" date="2019-09" db="EMBL/GenBank/DDBJ databases">
        <title>FDA dAtabase for Regulatory Grade micrObial Sequences (FDA-ARGOS): Supporting development and validation of Infectious Disease Dx tests.</title>
        <authorList>
            <person name="Sciortino C."/>
            <person name="Tallon L."/>
            <person name="Sadzewicz L."/>
            <person name="Vavikolanu K."/>
            <person name="Mehta A."/>
            <person name="Aluvathingal J."/>
            <person name="Nadendla S."/>
            <person name="Nandy P."/>
            <person name="Geyer C."/>
            <person name="Yan Y."/>
            <person name="Sichtig H."/>
        </authorList>
    </citation>
    <scope>NUCLEOTIDE SEQUENCE [LARGE SCALE GENOMIC DNA]</scope>
    <source>
        <strain evidence="11 15">FDAARGOS_643</strain>
    </source>
</reference>
<dbReference type="AlphaFoldDB" id="A0A1V0GTE3"/>
<organism evidence="8 12">
    <name type="scientific">Paracoccus yeei</name>
    <dbReference type="NCBI Taxonomy" id="147645"/>
    <lineage>
        <taxon>Bacteria</taxon>
        <taxon>Pseudomonadati</taxon>
        <taxon>Pseudomonadota</taxon>
        <taxon>Alphaproteobacteria</taxon>
        <taxon>Rhodobacterales</taxon>
        <taxon>Paracoccaceae</taxon>
        <taxon>Paracoccus</taxon>
    </lineage>
</organism>
<evidence type="ECO:0000256" key="5">
    <source>
        <dbReference type="ARBA" id="ARBA00023136"/>
    </source>
</evidence>
<evidence type="ECO:0000256" key="1">
    <source>
        <dbReference type="ARBA" id="ARBA00004651"/>
    </source>
</evidence>
<evidence type="ECO:0000313" key="13">
    <source>
        <dbReference type="Proteomes" id="UP000229314"/>
    </source>
</evidence>
<reference evidence="14" key="5">
    <citation type="submission" date="2018-07" db="EMBL/GenBank/DDBJ databases">
        <title>Genome Structure of the Opportunistic Pathogen Paracoccus yeei (Alphaproteobacteria) and Identification of Putative Virulence Factors.</title>
        <authorList>
            <person name="Lasek R."/>
            <person name="Szuplewska M."/>
            <person name="Mitura M."/>
            <person name="Decewicz P."/>
            <person name="Chmielowska C."/>
            <person name="Pawlot A."/>
            <person name="Sentkowska D."/>
            <person name="Czarnecki J."/>
            <person name="Bartosik D."/>
        </authorList>
    </citation>
    <scope>NUCLEOTIDE SEQUENCE [LARGE SCALE GENOMIC DNA]</scope>
    <source>
        <strain evidence="14">CCUG 32053</strain>
    </source>
</reference>
<dbReference type="EMBL" id="CP024422">
    <property type="protein sequence ID" value="ATQ55711.1"/>
    <property type="molecule type" value="Genomic_DNA"/>
</dbReference>
<evidence type="ECO:0000256" key="6">
    <source>
        <dbReference type="SAM" id="Phobius"/>
    </source>
</evidence>
<dbReference type="PANTHER" id="PTHR42709:SF6">
    <property type="entry name" value="UNDECAPRENYL PHOSPHATE TRANSPORTER A"/>
    <property type="match status" value="1"/>
</dbReference>
<keyword evidence="3 6" id="KW-0812">Transmembrane</keyword>
<gene>
    <name evidence="8" type="ORF">A6J80_12525</name>
    <name evidence="11" type="ORF">FOB51_06990</name>
    <name evidence="10" type="ORF">PY32053_00190</name>
    <name evidence="9" type="ORF">PYTT13_07700</name>
</gene>
<comment type="subcellular location">
    <subcellularLocation>
        <location evidence="1">Cell membrane</location>
        <topology evidence="1">Multi-pass membrane protein</topology>
    </subcellularLocation>
</comment>
<dbReference type="InterPro" id="IPR051311">
    <property type="entry name" value="DedA_domain"/>
</dbReference>
<dbReference type="OrthoDB" id="9813426at2"/>
<keyword evidence="12" id="KW-1185">Reference proteome</keyword>